<feature type="compositionally biased region" description="Polar residues" evidence="1">
    <location>
        <begin position="566"/>
        <end position="585"/>
    </location>
</feature>
<protein>
    <submittedName>
        <fullName evidence="2">Uncharacterized protein</fullName>
    </submittedName>
</protein>
<name>A0A1E5RHU9_9ASCO</name>
<feature type="compositionally biased region" description="Low complexity" evidence="1">
    <location>
        <begin position="347"/>
        <end position="381"/>
    </location>
</feature>
<feature type="compositionally biased region" description="Low complexity" evidence="1">
    <location>
        <begin position="44"/>
        <end position="53"/>
    </location>
</feature>
<comment type="caution">
    <text evidence="2">The sequence shown here is derived from an EMBL/GenBank/DDBJ whole genome shotgun (WGS) entry which is preliminary data.</text>
</comment>
<feature type="region of interest" description="Disordered" evidence="1">
    <location>
        <begin position="104"/>
        <end position="140"/>
    </location>
</feature>
<sequence>MMPVSVVPVSHSPTLSVASTNHTITISSPPAVSNTTQTEREESTSTTSTTTTKTKTRTTTHKDESSYANDTTGAAALPMPRNRHKHKRSFAISGDFDFLKQEQDAVQRQRQEQDKYGSQNDNDFHIPSSLNTNNESNRNSKFYLSTGEETKFNDKGIPNALIDLDNVISTLNNTTLNQPTTKSSSGFVKNNNYNYNIRSKSSVVYSNTQSSSGKSSPLSSYYHQNSGFTNHRRSESAPAELDLDQPHDNNNHNFTTNFAFGYANNSNHSLLNDNHNNICEEENEDMLSNPTSPLKEQFPVRTPITPMDHSYQRKSSVPPKMANTYRNIGRQKERYSNYQAYLTSFTNSTTSNTLSTPPSTATSIASRNSTNFSSSVSSESNDAPLEVAAPGSPKNAFVDTNGENVTTFASKENLHHKLNNSATRRGTNTYQYQFTNANSKWKQRQGMPLKKSLQNTNGAKSQPFNFKTTVYDVDPQHDAFCVESSIDYNDPHLDANSGNEANRSPSPKTVLLQGNSSDDKNHNNENCNTNHTCNDNVTVASKNSDTFQKSPPPLKHMKSHSIAIGEQQSNNNSASTTPRKTTPIPNSILMGEPGSAIDLHHHASKENSPGQKRHSGDDTAESVRRNVQMGLRENIVFPAGELQTHETDVISADNLSADEGLSTQDTERTPDSKKRRRSSHIFKSAVSLIRSASSTSLAQSFNSQYKGDRTARRSFFHKDDDMDEEEKRANASVNTETNNASPGRPNTNIPKEKKKKKKLLQWLFKKTK</sequence>
<organism evidence="2 3">
    <name type="scientific">Hanseniaspora osmophila</name>
    <dbReference type="NCBI Taxonomy" id="56408"/>
    <lineage>
        <taxon>Eukaryota</taxon>
        <taxon>Fungi</taxon>
        <taxon>Dikarya</taxon>
        <taxon>Ascomycota</taxon>
        <taxon>Saccharomycotina</taxon>
        <taxon>Saccharomycetes</taxon>
        <taxon>Saccharomycodales</taxon>
        <taxon>Saccharomycodaceae</taxon>
        <taxon>Hanseniaspora</taxon>
    </lineage>
</organism>
<reference evidence="3" key="1">
    <citation type="journal article" date="2016" name="Genome Announc.">
        <title>Genome sequences of three species of Hanseniaspora isolated from spontaneous wine fermentations.</title>
        <authorList>
            <person name="Sternes P.R."/>
            <person name="Lee D."/>
            <person name="Kutyna D.R."/>
            <person name="Borneman A.R."/>
        </authorList>
    </citation>
    <scope>NUCLEOTIDE SEQUENCE [LARGE SCALE GENOMIC DNA]</scope>
    <source>
        <strain evidence="3">AWRI3579</strain>
    </source>
</reference>
<feature type="compositionally biased region" description="Polar residues" evidence="1">
    <location>
        <begin position="496"/>
        <end position="516"/>
    </location>
</feature>
<proteinExistence type="predicted"/>
<accession>A0A1E5RHU9</accession>
<evidence type="ECO:0000313" key="2">
    <source>
        <dbReference type="EMBL" id="OEJ86455.1"/>
    </source>
</evidence>
<feature type="region of interest" description="Disordered" evidence="1">
    <location>
        <begin position="347"/>
        <end position="384"/>
    </location>
</feature>
<feature type="compositionally biased region" description="Basic and acidic residues" evidence="1">
    <location>
        <begin position="104"/>
        <end position="115"/>
    </location>
</feature>
<feature type="compositionally biased region" description="Low complexity" evidence="1">
    <location>
        <begin position="206"/>
        <end position="220"/>
    </location>
</feature>
<dbReference type="AlphaFoldDB" id="A0A1E5RHU9"/>
<feature type="region of interest" description="Disordered" evidence="1">
    <location>
        <begin position="20"/>
        <end position="83"/>
    </location>
</feature>
<feature type="compositionally biased region" description="Polar residues" evidence="1">
    <location>
        <begin position="128"/>
        <end position="140"/>
    </location>
</feature>
<feature type="region of interest" description="Disordered" evidence="1">
    <location>
        <begin position="697"/>
        <end position="758"/>
    </location>
</feature>
<feature type="region of interest" description="Disordered" evidence="1">
    <location>
        <begin position="565"/>
        <end position="620"/>
    </location>
</feature>
<dbReference type="EMBL" id="LPNM01000006">
    <property type="protein sequence ID" value="OEJ86455.1"/>
    <property type="molecule type" value="Genomic_DNA"/>
</dbReference>
<feature type="region of interest" description="Disordered" evidence="1">
    <location>
        <begin position="303"/>
        <end position="322"/>
    </location>
</feature>
<dbReference type="OrthoDB" id="3981301at2759"/>
<dbReference type="InParanoid" id="A0A1E5RHU9"/>
<gene>
    <name evidence="2" type="ORF">AWRI3579_g1650</name>
</gene>
<feature type="region of interest" description="Disordered" evidence="1">
    <location>
        <begin position="491"/>
        <end position="532"/>
    </location>
</feature>
<feature type="compositionally biased region" description="Polar residues" evidence="1">
    <location>
        <begin position="731"/>
        <end position="749"/>
    </location>
</feature>
<evidence type="ECO:0000256" key="1">
    <source>
        <dbReference type="SAM" id="MobiDB-lite"/>
    </source>
</evidence>
<feature type="region of interest" description="Disordered" evidence="1">
    <location>
        <begin position="206"/>
        <end position="252"/>
    </location>
</feature>
<evidence type="ECO:0000313" key="3">
    <source>
        <dbReference type="Proteomes" id="UP000095728"/>
    </source>
</evidence>
<feature type="compositionally biased region" description="Polar residues" evidence="1">
    <location>
        <begin position="20"/>
        <end position="34"/>
    </location>
</feature>
<dbReference type="Proteomes" id="UP000095728">
    <property type="component" value="Unassembled WGS sequence"/>
</dbReference>
<feature type="compositionally biased region" description="Basic and acidic residues" evidence="1">
    <location>
        <begin position="706"/>
        <end position="729"/>
    </location>
</feature>
<feature type="region of interest" description="Disordered" evidence="1">
    <location>
        <begin position="653"/>
        <end position="679"/>
    </location>
</feature>
<keyword evidence="3" id="KW-1185">Reference proteome</keyword>